<dbReference type="GO" id="GO:0044218">
    <property type="term" value="C:other organism cell membrane"/>
    <property type="evidence" value="ECO:0007669"/>
    <property type="project" value="UniProtKB-KW"/>
</dbReference>
<evidence type="ECO:0000256" key="4">
    <source>
        <dbReference type="ARBA" id="ARBA00022537"/>
    </source>
</evidence>
<keyword evidence="3" id="KW-0964">Secreted</keyword>
<dbReference type="AlphaFoldDB" id="A0A4Y5UHR3"/>
<dbReference type="Pfam" id="PF10530">
    <property type="entry name" value="Toxin_35"/>
    <property type="match status" value="1"/>
</dbReference>
<organism evidence="11">
    <name type="scientific">Cupiennius salei</name>
    <name type="common">American wandering spider</name>
    <dbReference type="NCBI Taxonomy" id="6928"/>
    <lineage>
        <taxon>Eukaryota</taxon>
        <taxon>Metazoa</taxon>
        <taxon>Ecdysozoa</taxon>
        <taxon>Arthropoda</taxon>
        <taxon>Chelicerata</taxon>
        <taxon>Arachnida</taxon>
        <taxon>Araneae</taxon>
        <taxon>Araneomorphae</taxon>
        <taxon>Entelegynae</taxon>
        <taxon>Lycosoidea</taxon>
        <taxon>Ctenidae</taxon>
        <taxon>Cupiennius</taxon>
    </lineage>
</organism>
<evidence type="ECO:0000313" key="11">
    <source>
        <dbReference type="EMBL" id="QDC23103.1"/>
    </source>
</evidence>
<evidence type="ECO:0000256" key="8">
    <source>
        <dbReference type="ARBA" id="ARBA00023157"/>
    </source>
</evidence>
<dbReference type="InterPro" id="IPR011142">
    <property type="entry name" value="Spider_toxin_CSTX_Knottin_CS"/>
</dbReference>
<keyword evidence="10" id="KW-0732">Signal</keyword>
<feature type="signal peptide" evidence="10">
    <location>
        <begin position="1"/>
        <end position="20"/>
    </location>
</feature>
<name>A0A4Y5UHR3_CUPSA</name>
<dbReference type="GO" id="GO:0005576">
    <property type="term" value="C:extracellular region"/>
    <property type="evidence" value="ECO:0007669"/>
    <property type="project" value="UniProtKB-SubCell"/>
</dbReference>
<dbReference type="GO" id="GO:0090729">
    <property type="term" value="F:toxin activity"/>
    <property type="evidence" value="ECO:0007669"/>
    <property type="project" value="UniProtKB-KW"/>
</dbReference>
<keyword evidence="4" id="KW-1052">Target cell membrane</keyword>
<accession>A0A4Y5UHR3</accession>
<sequence precursor="true">MKILVICAVLLTTICSKSSAEIDEDFLKDESFEADGIVPFFANEEFRKDKRNCIPRNQECTIDKRNCCRRGLFKMTCQCMKSNDESGQPTEKCTCRRPRPIFHLLYKGLLKG</sequence>
<keyword evidence="9" id="KW-1053">Target membrane</keyword>
<keyword evidence="5" id="KW-0800">Toxin</keyword>
<reference evidence="11" key="1">
    <citation type="journal article" date="2019" name="Toxins">
        <title>The dual prey-inactivation strategy of spiders-in-depth venomic analysis of Cupiennius salei.</title>
        <authorList>
            <person name="Kuhn-Nentwig L."/>
            <person name="Langenegger N."/>
            <person name="Heller M."/>
            <person name="Koua D."/>
            <person name="Nentwig W."/>
        </authorList>
    </citation>
    <scope>NUCLEOTIDE SEQUENCE</scope>
    <source>
        <tissue evidence="11">Venom gland</tissue>
    </source>
</reference>
<evidence type="ECO:0000256" key="1">
    <source>
        <dbReference type="ARBA" id="ARBA00004175"/>
    </source>
</evidence>
<evidence type="ECO:0000256" key="2">
    <source>
        <dbReference type="ARBA" id="ARBA00004613"/>
    </source>
</evidence>
<keyword evidence="8" id="KW-1015">Disulfide bond</keyword>
<dbReference type="EMBL" id="MH754568">
    <property type="protein sequence ID" value="QDC23103.1"/>
    <property type="molecule type" value="mRNA"/>
</dbReference>
<keyword evidence="7" id="KW-0472">Membrane</keyword>
<evidence type="ECO:0000256" key="5">
    <source>
        <dbReference type="ARBA" id="ARBA00022656"/>
    </source>
</evidence>
<evidence type="ECO:0000256" key="6">
    <source>
        <dbReference type="ARBA" id="ARBA00022699"/>
    </source>
</evidence>
<evidence type="ECO:0000256" key="9">
    <source>
        <dbReference type="ARBA" id="ARBA00023298"/>
    </source>
</evidence>
<keyword evidence="6" id="KW-0528">Neurotoxin</keyword>
<dbReference type="InterPro" id="IPR019553">
    <property type="entry name" value="Spider_toxin_CSTX_knottin"/>
</dbReference>
<dbReference type="PROSITE" id="PS60029">
    <property type="entry name" value="SPIDER_CSTX"/>
    <property type="match status" value="1"/>
</dbReference>
<proteinExistence type="evidence at transcript level"/>
<evidence type="ECO:0000256" key="7">
    <source>
        <dbReference type="ARBA" id="ARBA00023136"/>
    </source>
</evidence>
<comment type="subcellular location">
    <subcellularLocation>
        <location evidence="2">Secreted</location>
    </subcellularLocation>
    <subcellularLocation>
        <location evidence="1">Target cell membrane</location>
    </subcellularLocation>
</comment>
<evidence type="ECO:0000256" key="3">
    <source>
        <dbReference type="ARBA" id="ARBA00022525"/>
    </source>
</evidence>
<protein>
    <submittedName>
        <fullName evidence="11">Toxin 33 isoform a</fullName>
    </submittedName>
</protein>
<evidence type="ECO:0000256" key="10">
    <source>
        <dbReference type="SAM" id="SignalP"/>
    </source>
</evidence>
<feature type="chain" id="PRO_5021321563" evidence="10">
    <location>
        <begin position="21"/>
        <end position="112"/>
    </location>
</feature>